<dbReference type="GO" id="GO:0005634">
    <property type="term" value="C:nucleus"/>
    <property type="evidence" value="ECO:0007669"/>
    <property type="project" value="TreeGrafter"/>
</dbReference>
<dbReference type="OrthoDB" id="2305498at2759"/>
<dbReference type="GO" id="GO:0042645">
    <property type="term" value="C:mitochondrial nucleoid"/>
    <property type="evidence" value="ECO:0007669"/>
    <property type="project" value="TreeGrafter"/>
</dbReference>
<organism evidence="2 3">
    <name type="scientific">Chlorella vulgaris</name>
    <name type="common">Green alga</name>
    <dbReference type="NCBI Taxonomy" id="3077"/>
    <lineage>
        <taxon>Eukaryota</taxon>
        <taxon>Viridiplantae</taxon>
        <taxon>Chlorophyta</taxon>
        <taxon>core chlorophytes</taxon>
        <taxon>Trebouxiophyceae</taxon>
        <taxon>Chlorellales</taxon>
        <taxon>Chlorellaceae</taxon>
        <taxon>Chlorella clade</taxon>
        <taxon>Chlorella</taxon>
    </lineage>
</organism>
<accession>A0A9D4TP06</accession>
<protein>
    <recommendedName>
        <fullName evidence="1">ApaG domain-containing protein</fullName>
    </recommendedName>
</protein>
<dbReference type="PROSITE" id="PS51087">
    <property type="entry name" value="APAG"/>
    <property type="match status" value="1"/>
</dbReference>
<evidence type="ECO:0000259" key="1">
    <source>
        <dbReference type="PROSITE" id="PS51087"/>
    </source>
</evidence>
<evidence type="ECO:0000313" key="3">
    <source>
        <dbReference type="Proteomes" id="UP001055712"/>
    </source>
</evidence>
<dbReference type="SUPFAM" id="SSF110069">
    <property type="entry name" value="ApaG-like"/>
    <property type="match status" value="1"/>
</dbReference>
<dbReference type="EMBL" id="SIDB01000007">
    <property type="protein sequence ID" value="KAI3430608.1"/>
    <property type="molecule type" value="Genomic_DNA"/>
</dbReference>
<sequence>MSSRAVRALYRLLLRQARDLERQGVAALDIRMPLNKEAWLFEGGSHSWAAPRDIYRLESLRTLAPWAAKGVASGSLPPPELRALVSRCFRHPPASSSREEQLDRAFLSLRLLSEQVHMHCHCSSSCETEGVDVEVTTGYVGNQRDLDPTFEAEEGAEEGADGNTYFTYRIRVSNCGEETVQLLGRHWLIYDSRGVLIHEVPKGTSGVVGCTPLLEPGACFEYYSGVDLSEPAGSLRGSFQMAVVNPSKPHDKWIRTFDAEVAPVAFVATGGAA</sequence>
<dbReference type="InterPro" id="IPR007474">
    <property type="entry name" value="ApaG_domain"/>
</dbReference>
<reference evidence="2" key="2">
    <citation type="submission" date="2020-11" db="EMBL/GenBank/DDBJ databases">
        <authorList>
            <person name="Cecchin M."/>
            <person name="Marcolungo L."/>
            <person name="Rossato M."/>
            <person name="Girolomoni L."/>
            <person name="Cosentino E."/>
            <person name="Cuine S."/>
            <person name="Li-Beisson Y."/>
            <person name="Delledonne M."/>
            <person name="Ballottari M."/>
        </authorList>
    </citation>
    <scope>NUCLEOTIDE SEQUENCE</scope>
    <source>
        <strain evidence="2">211/11P</strain>
        <tissue evidence="2">Whole cell</tissue>
    </source>
</reference>
<dbReference type="Proteomes" id="UP001055712">
    <property type="component" value="Unassembled WGS sequence"/>
</dbReference>
<dbReference type="AlphaFoldDB" id="A0A9D4TP06"/>
<keyword evidence="3" id="KW-1185">Reference proteome</keyword>
<name>A0A9D4TP06_CHLVU</name>
<dbReference type="PANTHER" id="PTHR14289">
    <property type="entry name" value="F-BOX ONLY PROTEIN 3"/>
    <property type="match status" value="1"/>
</dbReference>
<dbReference type="GO" id="GO:0070987">
    <property type="term" value="P:error-free translesion synthesis"/>
    <property type="evidence" value="ECO:0007669"/>
    <property type="project" value="TreeGrafter"/>
</dbReference>
<dbReference type="Gene3D" id="2.60.40.1470">
    <property type="entry name" value="ApaG domain"/>
    <property type="match status" value="1"/>
</dbReference>
<evidence type="ECO:0000313" key="2">
    <source>
        <dbReference type="EMBL" id="KAI3430608.1"/>
    </source>
</evidence>
<dbReference type="InterPro" id="IPR036767">
    <property type="entry name" value="ApaG_sf"/>
</dbReference>
<gene>
    <name evidence="2" type="ORF">D9Q98_005201</name>
</gene>
<feature type="domain" description="ApaG" evidence="1">
    <location>
        <begin position="125"/>
        <end position="273"/>
    </location>
</feature>
<comment type="caution">
    <text evidence="2">The sequence shown here is derived from an EMBL/GenBank/DDBJ whole genome shotgun (WGS) entry which is preliminary data.</text>
</comment>
<reference evidence="2" key="1">
    <citation type="journal article" date="2019" name="Plant J.">
        <title>Chlorella vulgaris genome assembly and annotation reveals the molecular basis for metabolic acclimation to high light conditions.</title>
        <authorList>
            <person name="Cecchin M."/>
            <person name="Marcolungo L."/>
            <person name="Rossato M."/>
            <person name="Girolomoni L."/>
            <person name="Cosentino E."/>
            <person name="Cuine S."/>
            <person name="Li-Beisson Y."/>
            <person name="Delledonne M."/>
            <person name="Ballottari M."/>
        </authorList>
    </citation>
    <scope>NUCLEOTIDE SEQUENCE</scope>
    <source>
        <strain evidence="2">211/11P</strain>
    </source>
</reference>
<proteinExistence type="predicted"/>
<dbReference type="Pfam" id="PF04379">
    <property type="entry name" value="DUF525"/>
    <property type="match status" value="1"/>
</dbReference>
<dbReference type="PANTHER" id="PTHR14289:SF16">
    <property type="entry name" value="POLYMERASE DELTA-INTERACTING PROTEIN 2"/>
    <property type="match status" value="1"/>
</dbReference>